<protein>
    <submittedName>
        <fullName evidence="1">Uncharacterized protein</fullName>
    </submittedName>
</protein>
<dbReference type="EMBL" id="ABXA01000036">
    <property type="protein sequence ID" value="EEB35735.1"/>
    <property type="molecule type" value="Genomic_DNA"/>
</dbReference>
<dbReference type="AlphaFoldDB" id="B6W9X5"/>
<dbReference type="STRING" id="561177.ANHYDRO_01401"/>
<gene>
    <name evidence="1" type="ORF">ANHYDRO_01401</name>
</gene>
<proteinExistence type="predicted"/>
<accession>B6W9X5</accession>
<reference evidence="1 2" key="2">
    <citation type="submission" date="2008-10" db="EMBL/GenBank/DDBJ databases">
        <title>Draft genome sequence of Anaerococcus hydrogenalis (DSM 7454).</title>
        <authorList>
            <person name="Sudarsanam P."/>
            <person name="Ley R."/>
            <person name="Guruge J."/>
            <person name="Turnbaugh P.J."/>
            <person name="Mahowald M."/>
            <person name="Liep D."/>
            <person name="Gordon J."/>
        </authorList>
    </citation>
    <scope>NUCLEOTIDE SEQUENCE [LARGE SCALE GENOMIC DNA]</scope>
    <source>
        <strain evidence="1 2">DSM 7454</strain>
    </source>
</reference>
<dbReference type="Proteomes" id="UP000005451">
    <property type="component" value="Unassembled WGS sequence"/>
</dbReference>
<organism evidence="1 2">
    <name type="scientific">Anaerococcus hydrogenalis DSM 7454</name>
    <dbReference type="NCBI Taxonomy" id="561177"/>
    <lineage>
        <taxon>Bacteria</taxon>
        <taxon>Bacillati</taxon>
        <taxon>Bacillota</taxon>
        <taxon>Tissierellia</taxon>
        <taxon>Tissierellales</taxon>
        <taxon>Peptoniphilaceae</taxon>
        <taxon>Anaerococcus</taxon>
    </lineage>
</organism>
<name>B6W9X5_9FIRM</name>
<evidence type="ECO:0000313" key="2">
    <source>
        <dbReference type="Proteomes" id="UP000005451"/>
    </source>
</evidence>
<sequence>MKGGNNIMIKGIKKLKITEIEIDLNIVIFKIKIKLTKSS</sequence>
<evidence type="ECO:0000313" key="1">
    <source>
        <dbReference type="EMBL" id="EEB35735.1"/>
    </source>
</evidence>
<reference evidence="1 2" key="1">
    <citation type="submission" date="2008-09" db="EMBL/GenBank/DDBJ databases">
        <authorList>
            <person name="Fulton L."/>
            <person name="Clifton S."/>
            <person name="Fulton B."/>
            <person name="Xu J."/>
            <person name="Minx P."/>
            <person name="Pepin K.H."/>
            <person name="Johnson M."/>
            <person name="Thiruvilangam P."/>
            <person name="Bhonagiri V."/>
            <person name="Nash W.E."/>
            <person name="Mardis E.R."/>
            <person name="Wilson R.K."/>
        </authorList>
    </citation>
    <scope>NUCLEOTIDE SEQUENCE [LARGE SCALE GENOMIC DNA]</scope>
    <source>
        <strain evidence="1 2">DSM 7454</strain>
    </source>
</reference>
<comment type="caution">
    <text evidence="1">The sequence shown here is derived from an EMBL/GenBank/DDBJ whole genome shotgun (WGS) entry which is preliminary data.</text>
</comment>